<evidence type="ECO:0000256" key="6">
    <source>
        <dbReference type="ARBA" id="ARBA00022801"/>
    </source>
</evidence>
<dbReference type="Gene3D" id="2.60.120.260">
    <property type="entry name" value="Galactose-binding domain-like"/>
    <property type="match status" value="1"/>
</dbReference>
<evidence type="ECO:0000259" key="12">
    <source>
        <dbReference type="Pfam" id="PF00703"/>
    </source>
</evidence>
<dbReference type="GO" id="GO:0004567">
    <property type="term" value="F:beta-mannosidase activity"/>
    <property type="evidence" value="ECO:0007669"/>
    <property type="project" value="UniProtKB-EC"/>
</dbReference>
<feature type="domain" description="Glycoside hydrolase family 2 immunoglobulin-like beta-sandwich" evidence="12">
    <location>
        <begin position="224"/>
        <end position="317"/>
    </location>
</feature>
<dbReference type="SUPFAM" id="SSF51445">
    <property type="entry name" value="(Trans)glycosidases"/>
    <property type="match status" value="1"/>
</dbReference>
<dbReference type="GO" id="GO:0005975">
    <property type="term" value="P:carbohydrate metabolic process"/>
    <property type="evidence" value="ECO:0007669"/>
    <property type="project" value="InterPro"/>
</dbReference>
<evidence type="ECO:0000256" key="7">
    <source>
        <dbReference type="ARBA" id="ARBA00023180"/>
    </source>
</evidence>
<keyword evidence="16" id="KW-1185">Reference proteome</keyword>
<comment type="caution">
    <text evidence="15">The sequence shown here is derived from an EMBL/GenBank/DDBJ whole genome shotgun (WGS) entry which is preliminary data.</text>
</comment>
<dbReference type="FunFam" id="3.20.20.80:FF:000050">
    <property type="entry name" value="Beta-mannosidase B"/>
    <property type="match status" value="1"/>
</dbReference>
<dbReference type="GO" id="GO:0005764">
    <property type="term" value="C:lysosome"/>
    <property type="evidence" value="ECO:0007669"/>
    <property type="project" value="UniProtKB-SubCell"/>
</dbReference>
<dbReference type="PANTHER" id="PTHR43730">
    <property type="entry name" value="BETA-MANNOSIDASE"/>
    <property type="match status" value="1"/>
</dbReference>
<dbReference type="InterPro" id="IPR036156">
    <property type="entry name" value="Beta-gal/glucu_dom_sf"/>
</dbReference>
<evidence type="ECO:0000313" key="15">
    <source>
        <dbReference type="EMBL" id="KAJ6639178.1"/>
    </source>
</evidence>
<organism evidence="15 16">
    <name type="scientific">Pseudolycoriella hygida</name>
    <dbReference type="NCBI Taxonomy" id="35572"/>
    <lineage>
        <taxon>Eukaryota</taxon>
        <taxon>Metazoa</taxon>
        <taxon>Ecdysozoa</taxon>
        <taxon>Arthropoda</taxon>
        <taxon>Hexapoda</taxon>
        <taxon>Insecta</taxon>
        <taxon>Pterygota</taxon>
        <taxon>Neoptera</taxon>
        <taxon>Endopterygota</taxon>
        <taxon>Diptera</taxon>
        <taxon>Nematocera</taxon>
        <taxon>Sciaroidea</taxon>
        <taxon>Sciaridae</taxon>
        <taxon>Pseudolycoriella</taxon>
    </lineage>
</organism>
<feature type="signal peptide" evidence="11">
    <location>
        <begin position="1"/>
        <end position="27"/>
    </location>
</feature>
<name>A0A9Q0S0P8_9DIPT</name>
<dbReference type="InterPro" id="IPR013783">
    <property type="entry name" value="Ig-like_fold"/>
</dbReference>
<dbReference type="InterPro" id="IPR050887">
    <property type="entry name" value="Beta-mannosidase_GH2"/>
</dbReference>
<evidence type="ECO:0000259" key="14">
    <source>
        <dbReference type="Pfam" id="PF22666"/>
    </source>
</evidence>
<comment type="subcellular location">
    <subcellularLocation>
        <location evidence="2">Lysosome</location>
    </subcellularLocation>
</comment>
<keyword evidence="5 11" id="KW-0732">Signal</keyword>
<keyword evidence="7" id="KW-0325">Glycoprotein</keyword>
<evidence type="ECO:0000256" key="4">
    <source>
        <dbReference type="ARBA" id="ARBA00012754"/>
    </source>
</evidence>
<evidence type="ECO:0000256" key="11">
    <source>
        <dbReference type="SAM" id="SignalP"/>
    </source>
</evidence>
<dbReference type="InterPro" id="IPR054593">
    <property type="entry name" value="Beta-mannosidase-like_N2"/>
</dbReference>
<comment type="similarity">
    <text evidence="3">Belongs to the glycosyl hydrolase 2 family.</text>
</comment>
<gene>
    <name evidence="15" type="primary">MANBA_0</name>
    <name evidence="15" type="ORF">Bhyg_11918</name>
</gene>
<dbReference type="Pfam" id="PF22666">
    <property type="entry name" value="Glyco_hydro_2_N2"/>
    <property type="match status" value="1"/>
</dbReference>
<feature type="domain" description="Beta-mannosidase-like galactose-binding" evidence="14">
    <location>
        <begin position="36"/>
        <end position="209"/>
    </location>
</feature>
<feature type="domain" description="Glycoside hydrolase family 2 catalytic" evidence="13">
    <location>
        <begin position="360"/>
        <end position="583"/>
    </location>
</feature>
<evidence type="ECO:0000256" key="2">
    <source>
        <dbReference type="ARBA" id="ARBA00004371"/>
    </source>
</evidence>
<evidence type="ECO:0000256" key="5">
    <source>
        <dbReference type="ARBA" id="ARBA00022729"/>
    </source>
</evidence>
<dbReference type="InterPro" id="IPR006103">
    <property type="entry name" value="Glyco_hydro_2_cat"/>
</dbReference>
<evidence type="ECO:0000256" key="10">
    <source>
        <dbReference type="ARBA" id="ARBA00033445"/>
    </source>
</evidence>
<dbReference type="GO" id="GO:0006516">
    <property type="term" value="P:glycoprotein catabolic process"/>
    <property type="evidence" value="ECO:0007669"/>
    <property type="project" value="TreeGrafter"/>
</dbReference>
<dbReference type="AlphaFoldDB" id="A0A9Q0S0P8"/>
<evidence type="ECO:0000256" key="3">
    <source>
        <dbReference type="ARBA" id="ARBA00007401"/>
    </source>
</evidence>
<reference evidence="15" key="1">
    <citation type="submission" date="2022-07" db="EMBL/GenBank/DDBJ databases">
        <authorList>
            <person name="Trinca V."/>
            <person name="Uliana J.V.C."/>
            <person name="Torres T.T."/>
            <person name="Ward R.J."/>
            <person name="Monesi N."/>
        </authorList>
    </citation>
    <scope>NUCLEOTIDE SEQUENCE</scope>
    <source>
        <strain evidence="15">HSMRA1968</strain>
        <tissue evidence="15">Whole embryos</tissue>
    </source>
</reference>
<evidence type="ECO:0000259" key="13">
    <source>
        <dbReference type="Pfam" id="PF02836"/>
    </source>
</evidence>
<dbReference type="FunFam" id="2.60.120.260:FF:000060">
    <property type="entry name" value="Probable beta-mannosidase"/>
    <property type="match status" value="1"/>
</dbReference>
<feature type="chain" id="PRO_5040180323" description="beta-mannosidase" evidence="11">
    <location>
        <begin position="28"/>
        <end position="903"/>
    </location>
</feature>
<evidence type="ECO:0000256" key="8">
    <source>
        <dbReference type="ARBA" id="ARBA00023228"/>
    </source>
</evidence>
<protein>
    <recommendedName>
        <fullName evidence="4">beta-mannosidase</fullName>
        <ecNumber evidence="4">3.2.1.25</ecNumber>
    </recommendedName>
    <alternativeName>
        <fullName evidence="10">Mannanase</fullName>
    </alternativeName>
</protein>
<dbReference type="SUPFAM" id="SSF49785">
    <property type="entry name" value="Galactose-binding domain-like"/>
    <property type="match status" value="1"/>
</dbReference>
<evidence type="ECO:0000313" key="16">
    <source>
        <dbReference type="Proteomes" id="UP001151699"/>
    </source>
</evidence>
<dbReference type="InterPro" id="IPR017853">
    <property type="entry name" value="GH"/>
</dbReference>
<accession>A0A9Q0S0P8</accession>
<dbReference type="Gene3D" id="3.20.20.80">
    <property type="entry name" value="Glycosidases"/>
    <property type="match status" value="1"/>
</dbReference>
<dbReference type="OrthoDB" id="2866996at2759"/>
<dbReference type="PANTHER" id="PTHR43730:SF1">
    <property type="entry name" value="BETA-MANNOSIDASE"/>
    <property type="match status" value="1"/>
</dbReference>
<dbReference type="EMBL" id="WJQU01000003">
    <property type="protein sequence ID" value="KAJ6639178.1"/>
    <property type="molecule type" value="Genomic_DNA"/>
</dbReference>
<keyword evidence="6" id="KW-0378">Hydrolase</keyword>
<evidence type="ECO:0000256" key="9">
    <source>
        <dbReference type="ARBA" id="ARBA00023295"/>
    </source>
</evidence>
<proteinExistence type="inferred from homology"/>
<dbReference type="SUPFAM" id="SSF49303">
    <property type="entry name" value="beta-Galactosidase/glucuronidase domain"/>
    <property type="match status" value="1"/>
</dbReference>
<evidence type="ECO:0000256" key="1">
    <source>
        <dbReference type="ARBA" id="ARBA00000829"/>
    </source>
</evidence>
<dbReference type="InterPro" id="IPR008979">
    <property type="entry name" value="Galactose-bd-like_sf"/>
</dbReference>
<dbReference type="EC" id="3.2.1.25" evidence="4"/>
<keyword evidence="9" id="KW-0326">Glycosidase</keyword>
<sequence length="903" mass="104370">MNSNSSKMIERILVALMSFNCLSCVRSIEINLDKQWQVRNSNGSIQLINQTIPSGIYSTLESANVTGSVLYSYNDVNLRWIAKDNWTYSLLFDAPANNDRLATVLVFHGIDSNAQIYLNDVELGKTSNMFTRYRYNLKDRLLPVNNTLRVEITSPIHVAEQLSNDNEITPPNCPPARYHGECHVNFLRKMQASFSWDWGLAAPSMGLWKNVQLEVYQSAVIRDVTYNLEEKDLWVVHVTTYFESDFESAVEGSLTVEMKEFSFSSHVSVSVVPDENGECNYNLSFQLPKDKVELWWPNGYGDQRLYTLKVTWEGATGSTLTNNINSVDRKFLTSSKSIRIGFRTIELIEEPLDGGLSFYFKINKLPIFMKGSNWIPLHILPEKGANSEQLEFYFKSMKFAHMNMIRVWGGGVYESDNFYDLADEYGILIWQDMMFACAMYPVFDAFLGSVKEEIKQNIRRLQSHPSIAVWAGNNENEAALRESWYGTFKDYDRFAREYLKLYKDTIAEEVKKNDEWHLWLYSSPSNGKKRSNESIIQNDPQDWHYGDIHFYNYVADGWNANTYPRPRFVSEYGFQSIPSLSSWKSVLRSTDSLSELIDHRQHFPLGSVPILELIHKNLPELNENNTNYLETLIYFSQISQAMTVKTETEVYRIEQNGLMNTMGSLFWQLNDVWVAPSWSSIEYNGNYKILHHFARKFFAPIALAVVVDLTNQINVHIIRDIKSTNEDFQLTMRVYSWSSLKIRYEHTWNYTSKINRSVEDIVKFHLDTYLTPPLTKYNAIMEFSLSKASEADNIISTSFVFPSKIKDAVGIKDPNIKVQNIRNESCQDPGYRITTFDVSIEAPAIFVYIEIHHDAIDRYELSDNGFMQFQRNQTVGVKFYDPNGVISLGEENVHILTVNKFMI</sequence>
<dbReference type="Pfam" id="PF00703">
    <property type="entry name" value="Glyco_hydro_2"/>
    <property type="match status" value="1"/>
</dbReference>
<dbReference type="InterPro" id="IPR006102">
    <property type="entry name" value="Ig-like_GH2"/>
</dbReference>
<keyword evidence="8" id="KW-0458">Lysosome</keyword>
<dbReference type="Proteomes" id="UP001151699">
    <property type="component" value="Chromosome X"/>
</dbReference>
<comment type="catalytic activity">
    <reaction evidence="1">
        <text>Hydrolysis of terminal, non-reducing beta-D-mannose residues in beta-D-mannosides.</text>
        <dbReference type="EC" id="3.2.1.25"/>
    </reaction>
</comment>
<dbReference type="Gene3D" id="2.60.40.10">
    <property type="entry name" value="Immunoglobulins"/>
    <property type="match status" value="1"/>
</dbReference>
<dbReference type="Pfam" id="PF02836">
    <property type="entry name" value="Glyco_hydro_2_C"/>
    <property type="match status" value="1"/>
</dbReference>